<dbReference type="Proteomes" id="UP000215127">
    <property type="component" value="Chromosome 4"/>
</dbReference>
<keyword evidence="4" id="KW-1185">Reference proteome</keyword>
<name>A0A1X7RQS2_ZYMT9</name>
<gene>
    <name evidence="3" type="ORF">ZT3D7_G4906</name>
</gene>
<dbReference type="EMBL" id="LT853695">
    <property type="protein sequence ID" value="SMQ49755.1"/>
    <property type="molecule type" value="Genomic_DNA"/>
</dbReference>
<proteinExistence type="predicted"/>
<evidence type="ECO:0000256" key="1">
    <source>
        <dbReference type="SAM" id="MobiDB-lite"/>
    </source>
</evidence>
<evidence type="ECO:0000313" key="4">
    <source>
        <dbReference type="Proteomes" id="UP000215127"/>
    </source>
</evidence>
<feature type="compositionally biased region" description="Polar residues" evidence="1">
    <location>
        <begin position="28"/>
        <end position="41"/>
    </location>
</feature>
<accession>A0A1X7RQS2</accession>
<reference evidence="3 4" key="1">
    <citation type="submission" date="2016-06" db="EMBL/GenBank/DDBJ databases">
        <authorList>
            <person name="Kjaerup R.B."/>
            <person name="Dalgaard T.S."/>
            <person name="Juul-Madsen H.R."/>
        </authorList>
    </citation>
    <scope>NUCLEOTIDE SEQUENCE [LARGE SCALE GENOMIC DNA]</scope>
</reference>
<evidence type="ECO:0000256" key="2">
    <source>
        <dbReference type="SAM" id="SignalP"/>
    </source>
</evidence>
<keyword evidence="2" id="KW-0732">Signal</keyword>
<protein>
    <submittedName>
        <fullName evidence="3">Uncharacterized protein</fullName>
    </submittedName>
</protein>
<dbReference type="AlphaFoldDB" id="A0A1X7RQS2"/>
<feature type="signal peptide" evidence="2">
    <location>
        <begin position="1"/>
        <end position="19"/>
    </location>
</feature>
<feature type="region of interest" description="Disordered" evidence="1">
    <location>
        <begin position="22"/>
        <end position="41"/>
    </location>
</feature>
<feature type="chain" id="PRO_5012891792" evidence="2">
    <location>
        <begin position="20"/>
        <end position="177"/>
    </location>
</feature>
<evidence type="ECO:0000313" key="3">
    <source>
        <dbReference type="EMBL" id="SMQ49755.1"/>
    </source>
</evidence>
<organism evidence="3 4">
    <name type="scientific">Zymoseptoria tritici (strain ST99CH_3D7)</name>
    <dbReference type="NCBI Taxonomy" id="1276538"/>
    <lineage>
        <taxon>Eukaryota</taxon>
        <taxon>Fungi</taxon>
        <taxon>Dikarya</taxon>
        <taxon>Ascomycota</taxon>
        <taxon>Pezizomycotina</taxon>
        <taxon>Dothideomycetes</taxon>
        <taxon>Dothideomycetidae</taxon>
        <taxon>Mycosphaerellales</taxon>
        <taxon>Mycosphaerellaceae</taxon>
        <taxon>Zymoseptoria</taxon>
    </lineage>
</organism>
<sequence>MAPIFNLLSVALLATTVSAKRRPKLPKNGNNNGESSTAAAVTGCPSSGTSTTYLDNVHCCPGQFYSLAAFAYCGISCSTSVAAATPASIPGQELQSTLTNAFDTPSYPTLNPILPVGGCATTVSLRDDDYRAKVAAATGASSAAQNTVMVGVVPAAMATPGRALGAVVAVGGLLFAV</sequence>